<dbReference type="InterPro" id="IPR050553">
    <property type="entry name" value="Thioredoxin_ResA/DsbE_sf"/>
</dbReference>
<dbReference type="PROSITE" id="PS51257">
    <property type="entry name" value="PROKAR_LIPOPROTEIN"/>
    <property type="match status" value="1"/>
</dbReference>
<feature type="signal peptide" evidence="5">
    <location>
        <begin position="1"/>
        <end position="23"/>
    </location>
</feature>
<dbReference type="GeneID" id="75190425"/>
<feature type="chain" id="PRO_5011841584" evidence="5">
    <location>
        <begin position="24"/>
        <end position="194"/>
    </location>
</feature>
<dbReference type="InterPro" id="IPR013766">
    <property type="entry name" value="Thioredoxin_domain"/>
</dbReference>
<dbReference type="Gene3D" id="3.40.30.10">
    <property type="entry name" value="Glutaredoxin"/>
    <property type="match status" value="1"/>
</dbReference>
<dbReference type="InterPro" id="IPR017937">
    <property type="entry name" value="Thioredoxin_CS"/>
</dbReference>
<accession>A0A073L5H5</accession>
<dbReference type="GO" id="GO:0030313">
    <property type="term" value="C:cell envelope"/>
    <property type="evidence" value="ECO:0007669"/>
    <property type="project" value="UniProtKB-SubCell"/>
</dbReference>
<dbReference type="EMBL" id="JASGOQ010000001">
    <property type="protein sequence ID" value="MDV5392765.1"/>
    <property type="molecule type" value="Genomic_DNA"/>
</dbReference>
<keyword evidence="4" id="KW-0676">Redox-active center</keyword>
<dbReference type="Proteomes" id="UP001187859">
    <property type="component" value="Unassembled WGS sequence"/>
</dbReference>
<keyword evidence="3" id="KW-1015">Disulfide bond</keyword>
<evidence type="ECO:0000256" key="4">
    <source>
        <dbReference type="ARBA" id="ARBA00023284"/>
    </source>
</evidence>
<evidence type="ECO:0000256" key="5">
    <source>
        <dbReference type="SAM" id="SignalP"/>
    </source>
</evidence>
<dbReference type="Pfam" id="PF00578">
    <property type="entry name" value="AhpC-TSA"/>
    <property type="match status" value="1"/>
</dbReference>
<keyword evidence="2" id="KW-0201">Cytochrome c-type biogenesis</keyword>
<evidence type="ECO:0000256" key="2">
    <source>
        <dbReference type="ARBA" id="ARBA00022748"/>
    </source>
</evidence>
<dbReference type="CDD" id="cd02966">
    <property type="entry name" value="TlpA_like_family"/>
    <property type="match status" value="1"/>
</dbReference>
<feature type="domain" description="Thioredoxin" evidence="6">
    <location>
        <begin position="49"/>
        <end position="190"/>
    </location>
</feature>
<protein>
    <submittedName>
        <fullName evidence="8">TlpA disulfide reductase family protein</fullName>
    </submittedName>
    <submittedName>
        <fullName evidence="7">TlpA family protein disulfide reductase</fullName>
    </submittedName>
</protein>
<comment type="caution">
    <text evidence="8">The sequence shown here is derived from an EMBL/GenBank/DDBJ whole genome shotgun (WGS) entry which is preliminary data.</text>
</comment>
<proteinExistence type="predicted"/>
<dbReference type="EMBL" id="SUNE01000006">
    <property type="protein sequence ID" value="MDG5900429.1"/>
    <property type="molecule type" value="Genomic_DNA"/>
</dbReference>
<reference evidence="7" key="2">
    <citation type="submission" date="2019-04" db="EMBL/GenBank/DDBJ databases">
        <authorList>
            <person name="Zou H."/>
        </authorList>
    </citation>
    <scope>NUCLEOTIDE SEQUENCE</scope>
    <source>
        <strain evidence="7">2015oxa</strain>
    </source>
</reference>
<dbReference type="GO" id="GO:0017004">
    <property type="term" value="P:cytochrome complex assembly"/>
    <property type="evidence" value="ECO:0007669"/>
    <property type="project" value="UniProtKB-KW"/>
</dbReference>
<evidence type="ECO:0000256" key="1">
    <source>
        <dbReference type="ARBA" id="ARBA00004196"/>
    </source>
</evidence>
<comment type="subcellular location">
    <subcellularLocation>
        <location evidence="1">Cell envelope</location>
    </subcellularLocation>
</comment>
<evidence type="ECO:0000313" key="9">
    <source>
        <dbReference type="Proteomes" id="UP001187859"/>
    </source>
</evidence>
<dbReference type="AlphaFoldDB" id="A0A073L5H5"/>
<dbReference type="InterPro" id="IPR036249">
    <property type="entry name" value="Thioredoxin-like_sf"/>
</dbReference>
<dbReference type="RefSeq" id="WP_037413878.1">
    <property type="nucleotide sequence ID" value="NZ_AP025014.1"/>
</dbReference>
<evidence type="ECO:0000313" key="7">
    <source>
        <dbReference type="EMBL" id="MDG5900429.1"/>
    </source>
</evidence>
<gene>
    <name evidence="7" type="ORF">E2650_11145</name>
    <name evidence="8" type="ORF">QM089_21455</name>
</gene>
<dbReference type="SUPFAM" id="SSF52833">
    <property type="entry name" value="Thioredoxin-like"/>
    <property type="match status" value="1"/>
</dbReference>
<reference evidence="8" key="3">
    <citation type="submission" date="2023-05" db="EMBL/GenBank/DDBJ databases">
        <title>Colonisation of extended spectrum b-lactamase- and carbapenemase-producing bacteria on hospital surfaces from low- and middle-income countries.</title>
        <authorList>
            <person name="Nieto-Rosado M."/>
            <person name="Sands K."/>
            <person name="Iregbu K."/>
            <person name="Zahra R."/>
            <person name="Mazarati J.B."/>
            <person name="Mehtar S."/>
            <person name="Barnards-Group B."/>
            <person name="Walsh T.R."/>
        </authorList>
    </citation>
    <scope>NUCLEOTIDE SEQUENCE</scope>
    <source>
        <strain evidence="8">PP-E493</strain>
    </source>
</reference>
<dbReference type="PANTHER" id="PTHR42852:SF6">
    <property type="entry name" value="THIOL:DISULFIDE INTERCHANGE PROTEIN DSBE"/>
    <property type="match status" value="1"/>
</dbReference>
<dbReference type="PANTHER" id="PTHR42852">
    <property type="entry name" value="THIOL:DISULFIDE INTERCHANGE PROTEIN DSBE"/>
    <property type="match status" value="1"/>
</dbReference>
<dbReference type="GO" id="GO:0016209">
    <property type="term" value="F:antioxidant activity"/>
    <property type="evidence" value="ECO:0007669"/>
    <property type="project" value="InterPro"/>
</dbReference>
<name>A0A073L5H5_9GAMM</name>
<evidence type="ECO:0000259" key="6">
    <source>
        <dbReference type="PROSITE" id="PS51352"/>
    </source>
</evidence>
<dbReference type="PROSITE" id="PS00194">
    <property type="entry name" value="THIOREDOXIN_1"/>
    <property type="match status" value="1"/>
</dbReference>
<dbReference type="GO" id="GO:0015036">
    <property type="term" value="F:disulfide oxidoreductase activity"/>
    <property type="evidence" value="ECO:0007669"/>
    <property type="project" value="UniProtKB-ARBA"/>
</dbReference>
<evidence type="ECO:0000313" key="8">
    <source>
        <dbReference type="EMBL" id="MDV5392765.1"/>
    </source>
</evidence>
<dbReference type="Proteomes" id="UP001152518">
    <property type="component" value="Unassembled WGS sequence"/>
</dbReference>
<sequence>MKSSTAKLTLLCTSLLLSCVVQAHSLQNKLYDTGEAIPKPRVMTGFIEMQHARGIPEVPFMDEAGQAQSLKQHQGKLTLVNLWATWCVPCLREIPELQKLQQQFADKKIAIVPISIDEEIKEVRPFLNQHGFNQYSTWLDPNKNIEQIIPANVVPATYLFDAKGNLVGFVRGYLDWSDKEVAPYLDKLIAKYAQ</sequence>
<dbReference type="PROSITE" id="PS51352">
    <property type="entry name" value="THIOREDOXIN_2"/>
    <property type="match status" value="1"/>
</dbReference>
<evidence type="ECO:0000256" key="3">
    <source>
        <dbReference type="ARBA" id="ARBA00023157"/>
    </source>
</evidence>
<dbReference type="OrthoDB" id="9799347at2"/>
<organism evidence="8 9">
    <name type="scientific">Shewanella xiamenensis</name>
    <dbReference type="NCBI Taxonomy" id="332186"/>
    <lineage>
        <taxon>Bacteria</taxon>
        <taxon>Pseudomonadati</taxon>
        <taxon>Pseudomonadota</taxon>
        <taxon>Gammaproteobacteria</taxon>
        <taxon>Alteromonadales</taxon>
        <taxon>Shewanellaceae</taxon>
        <taxon>Shewanella</taxon>
    </lineage>
</organism>
<keyword evidence="5" id="KW-0732">Signal</keyword>
<dbReference type="InterPro" id="IPR000866">
    <property type="entry name" value="AhpC/TSA"/>
</dbReference>
<reference evidence="7" key="1">
    <citation type="journal article" date="2019" name="Int J Environ Res Public Health">
        <title>Characterization of Chromosome-Mediated BlaOXA-894 in Shewanella xiamenensis Isolated from Pig Wastewater.</title>
        <authorList>
            <person name="Zou H."/>
            <person name="Zhou Z."/>
            <person name="Xia H."/>
            <person name="Zhao Q."/>
            <person name="Li X."/>
        </authorList>
    </citation>
    <scope>NUCLEOTIDE SEQUENCE</scope>
    <source>
        <strain evidence="7">2015oxa</strain>
    </source>
</reference>